<accession>A0A4C1Y207</accession>
<reference evidence="1 2" key="1">
    <citation type="journal article" date="2019" name="Commun. Biol.">
        <title>The bagworm genome reveals a unique fibroin gene that provides high tensile strength.</title>
        <authorList>
            <person name="Kono N."/>
            <person name="Nakamura H."/>
            <person name="Ohtoshi R."/>
            <person name="Tomita M."/>
            <person name="Numata K."/>
            <person name="Arakawa K."/>
        </authorList>
    </citation>
    <scope>NUCLEOTIDE SEQUENCE [LARGE SCALE GENOMIC DNA]</scope>
</reference>
<evidence type="ECO:0000313" key="1">
    <source>
        <dbReference type="EMBL" id="GBP68587.1"/>
    </source>
</evidence>
<name>A0A4C1Y207_EUMVA</name>
<dbReference type="OrthoDB" id="6924958at2759"/>
<keyword evidence="2" id="KW-1185">Reference proteome</keyword>
<sequence length="149" mass="16934">MYKDYFLSVHHRDIHVQRFEASTTRCKPVVVHCFNTQQAQIFTNPQSLKAIHRCSSTPLANGSVIITQNSFKHFQSYNFDVKDEPRAGGPVTGKINGILEKVEQDGHFCALIRRRHNEAAHIKRRRSRPKGTAGGSSQGFILVRRHRGV</sequence>
<proteinExistence type="predicted"/>
<gene>
    <name evidence="1" type="ORF">EVAR_46927_1</name>
</gene>
<comment type="caution">
    <text evidence="1">The sequence shown here is derived from an EMBL/GenBank/DDBJ whole genome shotgun (WGS) entry which is preliminary data.</text>
</comment>
<dbReference type="EMBL" id="BGZK01001016">
    <property type="protein sequence ID" value="GBP68587.1"/>
    <property type="molecule type" value="Genomic_DNA"/>
</dbReference>
<evidence type="ECO:0000313" key="2">
    <source>
        <dbReference type="Proteomes" id="UP000299102"/>
    </source>
</evidence>
<protein>
    <submittedName>
        <fullName evidence="1">Uncharacterized protein</fullName>
    </submittedName>
</protein>
<dbReference type="AlphaFoldDB" id="A0A4C1Y207"/>
<organism evidence="1 2">
    <name type="scientific">Eumeta variegata</name>
    <name type="common">Bagworm moth</name>
    <name type="synonym">Eumeta japonica</name>
    <dbReference type="NCBI Taxonomy" id="151549"/>
    <lineage>
        <taxon>Eukaryota</taxon>
        <taxon>Metazoa</taxon>
        <taxon>Ecdysozoa</taxon>
        <taxon>Arthropoda</taxon>
        <taxon>Hexapoda</taxon>
        <taxon>Insecta</taxon>
        <taxon>Pterygota</taxon>
        <taxon>Neoptera</taxon>
        <taxon>Endopterygota</taxon>
        <taxon>Lepidoptera</taxon>
        <taxon>Glossata</taxon>
        <taxon>Ditrysia</taxon>
        <taxon>Tineoidea</taxon>
        <taxon>Psychidae</taxon>
        <taxon>Oiketicinae</taxon>
        <taxon>Eumeta</taxon>
    </lineage>
</organism>
<dbReference type="Proteomes" id="UP000299102">
    <property type="component" value="Unassembled WGS sequence"/>
</dbReference>